<dbReference type="RefSeq" id="WP_211144032.1">
    <property type="nucleotide sequence ID" value="NZ_JAEEGB010000029.1"/>
</dbReference>
<reference evidence="1" key="1">
    <citation type="submission" date="2020-12" db="EMBL/GenBank/DDBJ databases">
        <title>Clostridium thailandense sp. nov., a novel acetogenic bacterium isolated from peat land soil in Thailand.</title>
        <authorList>
            <person name="Chaikitkaew S."/>
            <person name="Birkeland N.K."/>
        </authorList>
    </citation>
    <scope>NUCLEOTIDE SEQUENCE</scope>
    <source>
        <strain evidence="1">DSM 17425</strain>
    </source>
</reference>
<keyword evidence="2" id="KW-1185">Reference proteome</keyword>
<comment type="caution">
    <text evidence="1">The sequence shown here is derived from an EMBL/GenBank/DDBJ whole genome shotgun (WGS) entry which is preliminary data.</text>
</comment>
<dbReference type="EMBL" id="JAEEGB010000029">
    <property type="protein sequence ID" value="MBI6874647.1"/>
    <property type="molecule type" value="Genomic_DNA"/>
</dbReference>
<dbReference type="Proteomes" id="UP000622687">
    <property type="component" value="Unassembled WGS sequence"/>
</dbReference>
<sequence>MLSKKVYLAEPKSFNDPFDNKAFFYRNEVLSKYDFLKSFNGKIIDDFSSYVRLSSFTSNGVNSMPMWAHYSNNHQGYCVMYNTKLRENINLLSNLFPVQYIEQRIDIT</sequence>
<evidence type="ECO:0000313" key="2">
    <source>
        <dbReference type="Proteomes" id="UP000622687"/>
    </source>
</evidence>
<name>A0A934M4V6_9CLOT</name>
<evidence type="ECO:0000313" key="1">
    <source>
        <dbReference type="EMBL" id="MBI6874647.1"/>
    </source>
</evidence>
<gene>
    <name evidence="1" type="ORF">I6U51_18420</name>
</gene>
<dbReference type="AlphaFoldDB" id="A0A934M4V6"/>
<protein>
    <submittedName>
        <fullName evidence="1">DUF2971 domain-containing protein</fullName>
    </submittedName>
</protein>
<organism evidence="1 2">
    <name type="scientific">Clostridium aciditolerans</name>
    <dbReference type="NCBI Taxonomy" id="339861"/>
    <lineage>
        <taxon>Bacteria</taxon>
        <taxon>Bacillati</taxon>
        <taxon>Bacillota</taxon>
        <taxon>Clostridia</taxon>
        <taxon>Eubacteriales</taxon>
        <taxon>Clostridiaceae</taxon>
        <taxon>Clostridium</taxon>
    </lineage>
</organism>
<accession>A0A934M4V6</accession>
<dbReference type="Pfam" id="PF11185">
    <property type="entry name" value="DUF2971"/>
    <property type="match status" value="1"/>
</dbReference>
<proteinExistence type="predicted"/>
<dbReference type="InterPro" id="IPR021352">
    <property type="entry name" value="DUF2971"/>
</dbReference>